<evidence type="ECO:0000313" key="1">
    <source>
        <dbReference type="EMBL" id="RFC67789.1"/>
    </source>
</evidence>
<gene>
    <name evidence="1" type="ORF">DY251_09355</name>
</gene>
<sequence length="351" mass="39347">MSAVPPEFQPRPDLTDLQEALAYSTLLYSVVGPQAEASGLNDPGCFYLFGLHPVTGQTKHEWFHARMGPLGARLLAETAIAWAAQGFDVWMLSATVPRKSMGKAHDLIWVFGLVIDFDGYGRAPFPESFAIQTSLRNGELHAHLHYITGMLPGPAHAIGDELRAVAKADSKTGSPSQKWRFPGTVNYKNPPQRVVVREHYLPDWNIQIRAYSQKALEDLLPQASQDGISRRSTNIDRRKPLPEEGRTFDEIVAKMPPIVWRYTGDCLPQFNKRMNSEGTGPSRHYHLNCAAQFAFDVGITPNEFTRFLIADAPTGYAAKFLDRGGPWELFLDVERNYHKWLSNQSKKQNAA</sequence>
<dbReference type="EMBL" id="QURN01000006">
    <property type="protein sequence ID" value="RFC67789.1"/>
    <property type="molecule type" value="Genomic_DNA"/>
</dbReference>
<dbReference type="Proteomes" id="UP000262379">
    <property type="component" value="Unassembled WGS sequence"/>
</dbReference>
<evidence type="ECO:0000313" key="2">
    <source>
        <dbReference type="Proteomes" id="UP000262379"/>
    </source>
</evidence>
<reference evidence="2" key="1">
    <citation type="submission" date="2018-08" db="EMBL/GenBank/DDBJ databases">
        <authorList>
            <person name="Im W.T."/>
        </authorList>
    </citation>
    <scope>NUCLEOTIDE SEQUENCE [LARGE SCALE GENOMIC DNA]</scope>
    <source>
        <strain evidence="2">LA-28</strain>
    </source>
</reference>
<organism evidence="1 2">
    <name type="scientific">Mesorhizobium denitrificans</name>
    <dbReference type="NCBI Taxonomy" id="2294114"/>
    <lineage>
        <taxon>Bacteria</taxon>
        <taxon>Pseudomonadati</taxon>
        <taxon>Pseudomonadota</taxon>
        <taxon>Alphaproteobacteria</taxon>
        <taxon>Hyphomicrobiales</taxon>
        <taxon>Phyllobacteriaceae</taxon>
        <taxon>Mesorhizobium</taxon>
    </lineage>
</organism>
<accession>A0A371XEX5</accession>
<evidence type="ECO:0008006" key="3">
    <source>
        <dbReference type="Google" id="ProtNLM"/>
    </source>
</evidence>
<proteinExistence type="predicted"/>
<dbReference type="AlphaFoldDB" id="A0A371XEX5"/>
<comment type="caution">
    <text evidence="1">The sequence shown here is derived from an EMBL/GenBank/DDBJ whole genome shotgun (WGS) entry which is preliminary data.</text>
</comment>
<dbReference type="RefSeq" id="WP_116623623.1">
    <property type="nucleotide sequence ID" value="NZ_QURN01000006.1"/>
</dbReference>
<keyword evidence="2" id="KW-1185">Reference proteome</keyword>
<name>A0A371XEX5_9HYPH</name>
<protein>
    <recommendedName>
        <fullName evidence="3">RepB-like DNA primase domain-containing protein</fullName>
    </recommendedName>
</protein>